<proteinExistence type="predicted"/>
<name>A0A7Y0YRP0_STRSA</name>
<accession>A0A7Y0YRP0</accession>
<comment type="caution">
    <text evidence="1">The sequence shown here is derived from an EMBL/GenBank/DDBJ whole genome shotgun (WGS) entry which is preliminary data.</text>
</comment>
<dbReference type="AlphaFoldDB" id="A0A7Y0YRP0"/>
<dbReference type="EMBL" id="JABBCN010000003">
    <property type="protein sequence ID" value="NMX24839.1"/>
    <property type="molecule type" value="Genomic_DNA"/>
</dbReference>
<reference evidence="1" key="1">
    <citation type="submission" date="2020-04" db="EMBL/GenBank/DDBJ databases">
        <authorList>
            <person name="Chakraborty B."/>
            <person name="Walker A.R."/>
            <person name="Burne R.A."/>
        </authorList>
    </citation>
    <scope>NUCLEOTIDE SEQUENCE [LARGE SCALE GENOMIC DNA]</scope>
    <source>
        <strain evidence="1">BCA8</strain>
    </source>
</reference>
<protein>
    <submittedName>
        <fullName evidence="1">Uncharacterized protein</fullName>
    </submittedName>
</protein>
<gene>
    <name evidence="1" type="ORF">HGP05_09325</name>
</gene>
<evidence type="ECO:0000313" key="1">
    <source>
        <dbReference type="EMBL" id="NMX24839.1"/>
    </source>
</evidence>
<sequence>MAQEVAAFLKGQDDQIIEDLRGKWLAQRKLWSLKRQLIPRLDSVHWHLTNQAAGHGQGLQNRDVFGYYVDKGWMCVQVFCPPGQANRT</sequence>
<organism evidence="1">
    <name type="scientific">Streptococcus sanguinis</name>
    <dbReference type="NCBI Taxonomy" id="1305"/>
    <lineage>
        <taxon>Bacteria</taxon>
        <taxon>Bacillati</taxon>
        <taxon>Bacillota</taxon>
        <taxon>Bacilli</taxon>
        <taxon>Lactobacillales</taxon>
        <taxon>Streptococcaceae</taxon>
        <taxon>Streptococcus</taxon>
    </lineage>
</organism>